<proteinExistence type="predicted"/>
<name>A0ABQ6K801_9MICO</name>
<keyword evidence="5" id="KW-1185">Reference proteome</keyword>
<dbReference type="PROSITE" id="PS00622">
    <property type="entry name" value="HTH_LUXR_1"/>
    <property type="match status" value="1"/>
</dbReference>
<keyword evidence="1 4" id="KW-0238">DNA-binding</keyword>
<dbReference type="Gene3D" id="3.40.50.2300">
    <property type="match status" value="1"/>
</dbReference>
<dbReference type="GO" id="GO:0003677">
    <property type="term" value="F:DNA binding"/>
    <property type="evidence" value="ECO:0007669"/>
    <property type="project" value="UniProtKB-KW"/>
</dbReference>
<comment type="caution">
    <text evidence="4">The sequence shown here is derived from an EMBL/GenBank/DDBJ whole genome shotgun (WGS) entry which is preliminary data.</text>
</comment>
<organism evidence="4 5">
    <name type="scientific">Pseudolysinimonas kribbensis</name>
    <dbReference type="NCBI Taxonomy" id="433641"/>
    <lineage>
        <taxon>Bacteria</taxon>
        <taxon>Bacillati</taxon>
        <taxon>Actinomycetota</taxon>
        <taxon>Actinomycetes</taxon>
        <taxon>Micrococcales</taxon>
        <taxon>Microbacteriaceae</taxon>
        <taxon>Pseudolysinimonas</taxon>
    </lineage>
</organism>
<keyword evidence="2" id="KW-0597">Phosphoprotein</keyword>
<dbReference type="PROSITE" id="PS50110">
    <property type="entry name" value="RESPONSE_REGULATORY"/>
    <property type="match status" value="1"/>
</dbReference>
<evidence type="ECO:0000256" key="1">
    <source>
        <dbReference type="ARBA" id="ARBA00023125"/>
    </source>
</evidence>
<accession>A0ABQ6K801</accession>
<reference evidence="5" key="1">
    <citation type="journal article" date="2019" name="Int. J. Syst. Evol. Microbiol.">
        <title>The Global Catalogue of Microorganisms (GCM) 10K type strain sequencing project: providing services to taxonomists for standard genome sequencing and annotation.</title>
        <authorList>
            <consortium name="The Broad Institute Genomics Platform"/>
            <consortium name="The Broad Institute Genome Sequencing Center for Infectious Disease"/>
            <person name="Wu L."/>
            <person name="Ma J."/>
        </authorList>
    </citation>
    <scope>NUCLEOTIDE SEQUENCE [LARGE SCALE GENOMIC DNA]</scope>
    <source>
        <strain evidence="5">NBRC 108894</strain>
    </source>
</reference>
<dbReference type="InterPro" id="IPR016032">
    <property type="entry name" value="Sig_transdc_resp-reg_C-effctor"/>
</dbReference>
<dbReference type="RefSeq" id="WP_284255297.1">
    <property type="nucleotide sequence ID" value="NZ_BAAAQO010000004.1"/>
</dbReference>
<dbReference type="SUPFAM" id="SSF46894">
    <property type="entry name" value="C-terminal effector domain of the bipartite response regulators"/>
    <property type="match status" value="1"/>
</dbReference>
<dbReference type="InterPro" id="IPR039420">
    <property type="entry name" value="WalR-like"/>
</dbReference>
<dbReference type="InterPro" id="IPR001789">
    <property type="entry name" value="Sig_transdc_resp-reg_receiver"/>
</dbReference>
<dbReference type="InterPro" id="IPR000792">
    <property type="entry name" value="Tscrpt_reg_LuxR_C"/>
</dbReference>
<evidence type="ECO:0000313" key="5">
    <source>
        <dbReference type="Proteomes" id="UP001157034"/>
    </source>
</evidence>
<dbReference type="PANTHER" id="PTHR43214">
    <property type="entry name" value="TWO-COMPONENT RESPONSE REGULATOR"/>
    <property type="match status" value="1"/>
</dbReference>
<evidence type="ECO:0000256" key="2">
    <source>
        <dbReference type="PROSITE-ProRule" id="PRU00169"/>
    </source>
</evidence>
<dbReference type="Proteomes" id="UP001157034">
    <property type="component" value="Unassembled WGS sequence"/>
</dbReference>
<feature type="domain" description="Response regulatory" evidence="3">
    <location>
        <begin position="3"/>
        <end position="116"/>
    </location>
</feature>
<dbReference type="SMART" id="SM00421">
    <property type="entry name" value="HTH_LUXR"/>
    <property type="match status" value="1"/>
</dbReference>
<feature type="modified residue" description="4-aspartylphosphate" evidence="2">
    <location>
        <position position="52"/>
    </location>
</feature>
<dbReference type="InterPro" id="IPR011006">
    <property type="entry name" value="CheY-like_superfamily"/>
</dbReference>
<sequence length="213" mass="22571">MARVVLIDDHEMVAVAVRSAVAQIEGLEFLGSAPTVDELLALHPAFELAILDLRLADGSSPVANVERLDAIGARILVFTSGESPYLVRSVSKSPIAGLLRKSEPLPALVEAIRRVAAGEESMSADWAAAIDGDPQLADAGLSPQEQTALSLFARGLKAAAVGAQMGITVSTVDDYVRRVRAKYVRAGRPAYTKVDLYKRAVEDGILPAPDADR</sequence>
<protein>
    <submittedName>
        <fullName evidence="4">DNA-binding response regulator</fullName>
    </submittedName>
</protein>
<evidence type="ECO:0000259" key="3">
    <source>
        <dbReference type="PROSITE" id="PS50110"/>
    </source>
</evidence>
<gene>
    <name evidence="4" type="ORF">GCM10025881_36150</name>
</gene>
<dbReference type="Gene3D" id="1.10.10.10">
    <property type="entry name" value="Winged helix-like DNA-binding domain superfamily/Winged helix DNA-binding domain"/>
    <property type="match status" value="1"/>
</dbReference>
<dbReference type="SUPFAM" id="SSF52172">
    <property type="entry name" value="CheY-like"/>
    <property type="match status" value="1"/>
</dbReference>
<evidence type="ECO:0000313" key="4">
    <source>
        <dbReference type="EMBL" id="GMA96791.1"/>
    </source>
</evidence>
<dbReference type="EMBL" id="BSVB01000001">
    <property type="protein sequence ID" value="GMA96791.1"/>
    <property type="molecule type" value="Genomic_DNA"/>
</dbReference>
<dbReference type="InterPro" id="IPR036388">
    <property type="entry name" value="WH-like_DNA-bd_sf"/>
</dbReference>